<name>A0A1C4WYM7_9ACTN</name>
<dbReference type="RefSeq" id="WP_074474177.1">
    <property type="nucleotide sequence ID" value="NZ_FMCT01000004.1"/>
</dbReference>
<evidence type="ECO:0000313" key="2">
    <source>
        <dbReference type="Proteomes" id="UP000183585"/>
    </source>
</evidence>
<accession>A0A1C4WYM7</accession>
<dbReference type="EMBL" id="FMCT01000004">
    <property type="protein sequence ID" value="SCF01290.1"/>
    <property type="molecule type" value="Genomic_DNA"/>
</dbReference>
<protein>
    <submittedName>
        <fullName evidence="1">Uncharacterized protein</fullName>
    </submittedName>
</protein>
<dbReference type="Proteomes" id="UP000183585">
    <property type="component" value="Unassembled WGS sequence"/>
</dbReference>
<evidence type="ECO:0000313" key="1">
    <source>
        <dbReference type="EMBL" id="SCF01290.1"/>
    </source>
</evidence>
<sequence length="103" mass="11702">MIRINGRRYGTRRELTAHFGPDVTTDMIRNWARSDREVRCPQCARLDLTTTDRPCTHPLRLTTITAGGRAYHPLDEATDIEAVIYLNARGRPRRLDDHGSTAA</sequence>
<gene>
    <name evidence="1" type="ORF">GA0070563_104114</name>
</gene>
<dbReference type="AlphaFoldDB" id="A0A1C4WYM7"/>
<organism evidence="1 2">
    <name type="scientific">Micromonospora carbonacea</name>
    <dbReference type="NCBI Taxonomy" id="47853"/>
    <lineage>
        <taxon>Bacteria</taxon>
        <taxon>Bacillati</taxon>
        <taxon>Actinomycetota</taxon>
        <taxon>Actinomycetes</taxon>
        <taxon>Micromonosporales</taxon>
        <taxon>Micromonosporaceae</taxon>
        <taxon>Micromonospora</taxon>
    </lineage>
</organism>
<reference evidence="2" key="1">
    <citation type="submission" date="2016-06" db="EMBL/GenBank/DDBJ databases">
        <authorList>
            <person name="Varghese N."/>
            <person name="Submissions Spin"/>
        </authorList>
    </citation>
    <scope>NUCLEOTIDE SEQUENCE [LARGE SCALE GENOMIC DNA]</scope>
    <source>
        <strain evidence="2">DSM 43168</strain>
    </source>
</reference>
<keyword evidence="2" id="KW-1185">Reference proteome</keyword>
<proteinExistence type="predicted"/>